<dbReference type="InterPro" id="IPR013990">
    <property type="entry name" value="WHy-dom"/>
</dbReference>
<dbReference type="Proteomes" id="UP000782312">
    <property type="component" value="Unassembled WGS sequence"/>
</dbReference>
<dbReference type="Pfam" id="PF03168">
    <property type="entry name" value="LEA_2"/>
    <property type="match status" value="1"/>
</dbReference>
<accession>A0A932I1W7</accession>
<dbReference type="SUPFAM" id="SSF117070">
    <property type="entry name" value="LEA14-like"/>
    <property type="match status" value="1"/>
</dbReference>
<reference evidence="2" key="1">
    <citation type="submission" date="2020-07" db="EMBL/GenBank/DDBJ databases">
        <title>Huge and variable diversity of episymbiotic CPR bacteria and DPANN archaea in groundwater ecosystems.</title>
        <authorList>
            <person name="He C.Y."/>
            <person name="Keren R."/>
            <person name="Whittaker M."/>
            <person name="Farag I.F."/>
            <person name="Doudna J."/>
            <person name="Cate J.H.D."/>
            <person name="Banfield J.F."/>
        </authorList>
    </citation>
    <scope>NUCLEOTIDE SEQUENCE</scope>
    <source>
        <strain evidence="2">NC_groundwater_763_Ag_S-0.2um_68_21</strain>
    </source>
</reference>
<gene>
    <name evidence="2" type="ORF">HYZ11_17905</name>
</gene>
<dbReference type="PROSITE" id="PS51257">
    <property type="entry name" value="PROKAR_LIPOPROTEIN"/>
    <property type="match status" value="1"/>
</dbReference>
<feature type="domain" description="Water stress and hypersensitive response" evidence="1">
    <location>
        <begin position="37"/>
        <end position="158"/>
    </location>
</feature>
<dbReference type="InterPro" id="IPR004864">
    <property type="entry name" value="LEA_2"/>
</dbReference>
<protein>
    <submittedName>
        <fullName evidence="2">LEA type 2 family protein</fullName>
    </submittedName>
</protein>
<dbReference type="SMART" id="SM00769">
    <property type="entry name" value="WHy"/>
    <property type="match status" value="1"/>
</dbReference>
<evidence type="ECO:0000313" key="2">
    <source>
        <dbReference type="EMBL" id="MBI3129487.1"/>
    </source>
</evidence>
<organism evidence="2 3">
    <name type="scientific">Tectimicrobiota bacterium</name>
    <dbReference type="NCBI Taxonomy" id="2528274"/>
    <lineage>
        <taxon>Bacteria</taxon>
        <taxon>Pseudomonadati</taxon>
        <taxon>Nitrospinota/Tectimicrobiota group</taxon>
        <taxon>Candidatus Tectimicrobiota</taxon>
    </lineage>
</organism>
<dbReference type="EMBL" id="JACPUR010000041">
    <property type="protein sequence ID" value="MBI3129487.1"/>
    <property type="molecule type" value="Genomic_DNA"/>
</dbReference>
<evidence type="ECO:0000313" key="3">
    <source>
        <dbReference type="Proteomes" id="UP000782312"/>
    </source>
</evidence>
<proteinExistence type="predicted"/>
<dbReference type="Gene3D" id="2.60.40.1820">
    <property type="match status" value="1"/>
</dbReference>
<sequence>MIEKGTAPPVRALGAALLAFSLAGCGALMGERPALDVTLVNLVPREISPLEQVMEVSLRVRNPNNYPLVLTGARFDLDLNGRPILRGLSNQRVEVPRLGSALMRAEGSASTITLLNQIFELSPDRPIRYKLSGVAFTGGALGAGAMLGDSIPFESLGELNLRPPAGGRPRESGRP</sequence>
<dbReference type="AlphaFoldDB" id="A0A932I1W7"/>
<dbReference type="GO" id="GO:0009269">
    <property type="term" value="P:response to desiccation"/>
    <property type="evidence" value="ECO:0007669"/>
    <property type="project" value="InterPro"/>
</dbReference>
<comment type="caution">
    <text evidence="2">The sequence shown here is derived from an EMBL/GenBank/DDBJ whole genome shotgun (WGS) entry which is preliminary data.</text>
</comment>
<name>A0A932I1W7_UNCTE</name>
<evidence type="ECO:0000259" key="1">
    <source>
        <dbReference type="SMART" id="SM00769"/>
    </source>
</evidence>